<sequence length="85" mass="9613">MDIIFITNQIKFDILNTGGMPAQYPYNLLANTPLTKVGYNSAERCRLLEQRLHQIALDYNTGRRISAGDVSEELTVRECIKLVIA</sequence>
<dbReference type="Proteomes" id="UP000318010">
    <property type="component" value="Unassembled WGS sequence"/>
</dbReference>
<reference evidence="1 2" key="1">
    <citation type="submission" date="2019-07" db="EMBL/GenBank/DDBJ databases">
        <authorList>
            <person name="Kim J."/>
        </authorList>
    </citation>
    <scope>NUCLEOTIDE SEQUENCE [LARGE SCALE GENOMIC DNA]</scope>
    <source>
        <strain evidence="1 2">MJ1a</strain>
    </source>
</reference>
<comment type="caution">
    <text evidence="1">The sequence shown here is derived from an EMBL/GenBank/DDBJ whole genome shotgun (WGS) entry which is preliminary data.</text>
</comment>
<dbReference type="EMBL" id="VOEI01000006">
    <property type="protein sequence ID" value="TWR24500.1"/>
    <property type="molecule type" value="Genomic_DNA"/>
</dbReference>
<accession>A0A563TZE6</accession>
<protein>
    <submittedName>
        <fullName evidence="1">Uncharacterized protein</fullName>
    </submittedName>
</protein>
<name>A0A563TZE6_9SPHI</name>
<dbReference type="AlphaFoldDB" id="A0A563TZE6"/>
<keyword evidence="2" id="KW-1185">Reference proteome</keyword>
<gene>
    <name evidence="1" type="ORF">FPZ42_15480</name>
</gene>
<dbReference type="OrthoDB" id="798778at2"/>
<evidence type="ECO:0000313" key="1">
    <source>
        <dbReference type="EMBL" id="TWR24500.1"/>
    </source>
</evidence>
<dbReference type="RefSeq" id="WP_146272734.1">
    <property type="nucleotide sequence ID" value="NZ_VOEI01000006.1"/>
</dbReference>
<evidence type="ECO:0000313" key="2">
    <source>
        <dbReference type="Proteomes" id="UP000318010"/>
    </source>
</evidence>
<organism evidence="1 2">
    <name type="scientific">Mucilaginibacter achroorhodeus</name>
    <dbReference type="NCBI Taxonomy" id="2599294"/>
    <lineage>
        <taxon>Bacteria</taxon>
        <taxon>Pseudomonadati</taxon>
        <taxon>Bacteroidota</taxon>
        <taxon>Sphingobacteriia</taxon>
        <taxon>Sphingobacteriales</taxon>
        <taxon>Sphingobacteriaceae</taxon>
        <taxon>Mucilaginibacter</taxon>
    </lineage>
</organism>
<proteinExistence type="predicted"/>